<dbReference type="AlphaFoldDB" id="A0A096P9H5"/>
<dbReference type="OrthoDB" id="1902587at2759"/>
<accession>A0A096P9H5</accession>
<keyword evidence="2" id="KW-0802">TPR repeat</keyword>
<gene>
    <name evidence="3" type="ORF">OT_ostta20g00870</name>
</gene>
<dbReference type="InParanoid" id="A0A096P9H5"/>
<dbReference type="InterPro" id="IPR039663">
    <property type="entry name" value="AIP/AIPL1/TTC9"/>
</dbReference>
<reference evidence="4" key="1">
    <citation type="journal article" date="2006" name="Proc. Natl. Acad. Sci. U.S.A.">
        <title>Genome analysis of the smallest free-living eukaryote Ostreococcus tauri unveils many unique features.</title>
        <authorList>
            <person name="Derelle E."/>
            <person name="Ferraz C."/>
            <person name="Rombauts S."/>
            <person name="Rouze P."/>
            <person name="Worden A.Z."/>
            <person name="Robbens S."/>
            <person name="Partensky F."/>
            <person name="Degroeve S."/>
            <person name="Echeynie S."/>
            <person name="Cooke R."/>
            <person name="Saeys Y."/>
            <person name="Wuyts J."/>
            <person name="Jabbari K."/>
            <person name="Bowler C."/>
            <person name="Panaud O."/>
            <person name="Piegu B."/>
            <person name="Ball S.G."/>
            <person name="Ral J.-P."/>
            <person name="Bouget F.-Y."/>
            <person name="Piganeau G."/>
            <person name="De Baets B."/>
            <person name="Picard A."/>
            <person name="Delseny M."/>
            <person name="Demaille J."/>
            <person name="Van de Peer Y."/>
            <person name="Moreau H."/>
        </authorList>
    </citation>
    <scope>NUCLEOTIDE SEQUENCE [LARGE SCALE GENOMIC DNA]</scope>
    <source>
        <strain evidence="4">OTTH 0595 / CCAP 157/2 / RCC745</strain>
    </source>
</reference>
<dbReference type="GeneID" id="9838603"/>
<dbReference type="Gene3D" id="1.25.40.10">
    <property type="entry name" value="Tetratricopeptide repeat domain"/>
    <property type="match status" value="1"/>
</dbReference>
<organism evidence="3 4">
    <name type="scientific">Ostreococcus tauri</name>
    <name type="common">Marine green alga</name>
    <dbReference type="NCBI Taxonomy" id="70448"/>
    <lineage>
        <taxon>Eukaryota</taxon>
        <taxon>Viridiplantae</taxon>
        <taxon>Chlorophyta</taxon>
        <taxon>Mamiellophyceae</taxon>
        <taxon>Mamiellales</taxon>
        <taxon>Bathycoccaceae</taxon>
        <taxon>Ostreococcus</taxon>
    </lineage>
</organism>
<dbReference type="Proteomes" id="UP000009170">
    <property type="component" value="Unassembled WGS sequence"/>
</dbReference>
<dbReference type="RefSeq" id="XP_003084464.2">
    <property type="nucleotide sequence ID" value="XM_003084416.2"/>
</dbReference>
<evidence type="ECO:0000256" key="1">
    <source>
        <dbReference type="ARBA" id="ARBA00022737"/>
    </source>
</evidence>
<evidence type="ECO:0000256" key="2">
    <source>
        <dbReference type="ARBA" id="ARBA00022803"/>
    </source>
</evidence>
<dbReference type="STRING" id="70448.A0A096P9H5"/>
<keyword evidence="1" id="KW-0677">Repeat</keyword>
<evidence type="ECO:0000313" key="4">
    <source>
        <dbReference type="Proteomes" id="UP000009170"/>
    </source>
</evidence>
<dbReference type="InterPro" id="IPR011990">
    <property type="entry name" value="TPR-like_helical_dom_sf"/>
</dbReference>
<dbReference type="KEGG" id="ota:OT_ostta20g00870"/>
<reference evidence="3 4" key="2">
    <citation type="journal article" date="2014" name="BMC Genomics">
        <title>An improved genome of the model marine alga Ostreococcus tauri unfolds by assessing Illumina de novo assemblies.</title>
        <authorList>
            <person name="Blanc-Mathieu R."/>
            <person name="Verhelst B."/>
            <person name="Derelle E."/>
            <person name="Rombauts S."/>
            <person name="Bouget F.Y."/>
            <person name="Carre I."/>
            <person name="Chateau A."/>
            <person name="Eyre-Walker A."/>
            <person name="Grimsley N."/>
            <person name="Moreau H."/>
            <person name="Piegu B."/>
            <person name="Rivals E."/>
            <person name="Schackwitz W."/>
            <person name="Van de Peer Y."/>
            <person name="Piganeau G."/>
        </authorList>
    </citation>
    <scope>NUCLEOTIDE SEQUENCE [LARGE SCALE GENOMIC DNA]</scope>
    <source>
        <strain evidence="4">OTTH 0595 / CCAP 157/2 / RCC745</strain>
    </source>
</reference>
<keyword evidence="4" id="KW-1185">Reference proteome</keyword>
<name>A0A096P9H5_OSTTA</name>
<dbReference type="PANTHER" id="PTHR11242:SF0">
    <property type="entry name" value="TPR_REGION DOMAIN-CONTAINING PROTEIN"/>
    <property type="match status" value="1"/>
</dbReference>
<proteinExistence type="predicted"/>
<dbReference type="InterPro" id="IPR019734">
    <property type="entry name" value="TPR_rpt"/>
</dbReference>
<dbReference type="EMBL" id="CAID01000020">
    <property type="protein sequence ID" value="CEG00884.1"/>
    <property type="molecule type" value="Genomic_DNA"/>
</dbReference>
<dbReference type="PANTHER" id="PTHR11242">
    <property type="entry name" value="ARYL HYDROCARBON RECEPTOR INTERACTING PROTEIN RELATED"/>
    <property type="match status" value="1"/>
</dbReference>
<comment type="caution">
    <text evidence="3">The sequence shown here is derived from an EMBL/GenBank/DDBJ whole genome shotgun (WGS) entry which is preliminary data.</text>
</comment>
<sequence>MDGAVCESDFAQPDVRAQNGADRAPWERERALNHAIHSGDDFERQFKEFCQRPENAPVVAEHQRQELRKLDRVHHRCDAMEFRDAVLSADEEAQRNVAPFLRTRVLRTLVSTFKNDEHGDFSKWANNPRVIEMLKTMQEAIDEGRVTETDVEQTMVNYLSDSANDGHDKFKKATTREANLETKDLVGALNEQLTLRFQGNDLYKARQFDEAHQAYTKALGIMNLVKARNPSDAQEVRKNRLACLANLGACCMEMKLFGEAIGHLDEYLLTDPENVRIVMRRGRAHAGRGDFIEAKRDFSSCVALNPFDFEAQEALDALRRDYRADVRRRKDLAKKYVKGLGQ</sequence>
<dbReference type="SMART" id="SM00028">
    <property type="entry name" value="TPR"/>
    <property type="match status" value="2"/>
</dbReference>
<evidence type="ECO:0000313" key="3">
    <source>
        <dbReference type="EMBL" id="CEG00884.1"/>
    </source>
</evidence>
<protein>
    <submittedName>
        <fullName evidence="3">Tetratricopeptide repeat</fullName>
    </submittedName>
</protein>
<dbReference type="SUPFAM" id="SSF48452">
    <property type="entry name" value="TPR-like"/>
    <property type="match status" value="1"/>
</dbReference>